<dbReference type="InterPro" id="IPR011006">
    <property type="entry name" value="CheY-like_superfamily"/>
</dbReference>
<evidence type="ECO:0000313" key="2">
    <source>
        <dbReference type="EMBL" id="CAB5040966.1"/>
    </source>
</evidence>
<name>A0A6J7SJ06_9ZZZZ</name>
<organism evidence="2">
    <name type="scientific">freshwater metagenome</name>
    <dbReference type="NCBI Taxonomy" id="449393"/>
    <lineage>
        <taxon>unclassified sequences</taxon>
        <taxon>metagenomes</taxon>
        <taxon>ecological metagenomes</taxon>
    </lineage>
</organism>
<dbReference type="EMBL" id="CAFBPZ010000092">
    <property type="protein sequence ID" value="CAB5040966.1"/>
    <property type="molecule type" value="Genomic_DNA"/>
</dbReference>
<dbReference type="Gene3D" id="3.40.50.2300">
    <property type="match status" value="1"/>
</dbReference>
<gene>
    <name evidence="2" type="ORF">UFOPK4237_01231</name>
</gene>
<dbReference type="PROSITE" id="PS50110">
    <property type="entry name" value="RESPONSE_REGULATORY"/>
    <property type="match status" value="1"/>
</dbReference>
<feature type="domain" description="Response regulatory" evidence="1">
    <location>
        <begin position="11"/>
        <end position="130"/>
    </location>
</feature>
<reference evidence="2" key="1">
    <citation type="submission" date="2020-05" db="EMBL/GenBank/DDBJ databases">
        <authorList>
            <person name="Chiriac C."/>
            <person name="Salcher M."/>
            <person name="Ghai R."/>
            <person name="Kavagutti S V."/>
        </authorList>
    </citation>
    <scope>NUCLEOTIDE SEQUENCE</scope>
</reference>
<dbReference type="GO" id="GO:0000160">
    <property type="term" value="P:phosphorelay signal transduction system"/>
    <property type="evidence" value="ECO:0007669"/>
    <property type="project" value="InterPro"/>
</dbReference>
<accession>A0A6J7SJ06</accession>
<evidence type="ECO:0000259" key="1">
    <source>
        <dbReference type="PROSITE" id="PS50110"/>
    </source>
</evidence>
<dbReference type="SUPFAM" id="SSF52172">
    <property type="entry name" value="CheY-like"/>
    <property type="match status" value="1"/>
</dbReference>
<proteinExistence type="predicted"/>
<dbReference type="AlphaFoldDB" id="A0A6J7SJ06"/>
<dbReference type="InterPro" id="IPR001789">
    <property type="entry name" value="Sig_transdc_resp-reg_receiver"/>
</dbReference>
<sequence length="139" mass="14839">MTSASAPRPLHVLVYSDDHAVRRDVLLALGKRPVPGLPEVTYLEVATEPALIAAADAGGIDLFILDGEAVPAGGMGMARQLKDEIYECPPILVLIARQQDAWLATWSRADAVAAHPINAIDLAIRVGEQLQRRVAARAS</sequence>
<protein>
    <submittedName>
        <fullName evidence="2">Unannotated protein</fullName>
    </submittedName>
</protein>